<keyword evidence="2 3" id="KW-0238">DNA-binding</keyword>
<reference evidence="5" key="1">
    <citation type="journal article" date="2022" name="Microbiol. Resour. Announc.">
        <title>Genome Sequence of Cupriavidus campinensis Strain G5, a Member of a Bacterial Consortium Capable of Polyethylene Degradation.</title>
        <authorList>
            <person name="Schneider B."/>
            <person name="Pfeiffer F."/>
            <person name="Dyall-Smith M."/>
            <person name="Kunte H.J."/>
        </authorList>
    </citation>
    <scope>NUCLEOTIDE SEQUENCE</scope>
    <source>
        <strain evidence="5">G5</strain>
    </source>
</reference>
<sequence>MSTDPDTLAATKLTRTEFAVVRAYAQGMRPVDIANRYLLDPDDDDVLTEHQAVQRILTLRDRLVQFALQHDRPDIAAMFEALRGRSDAGMTRRVDALSSIERLGQGRPLPGHQVSLWFRPSLARRLATGGVRTIADLTDLANQRGSSWWRAVPRIGQQSAEIITRWLRQQQLEIATAVRPYVIPPSQHRDRPALVPARLGPAMRDPIPLEHMLTPAPDYPGAISLGDDLRFIRDWVARRSGSPNTAGSYRREAERLLLWVAQQRGSVQALEADDLARYRSFLADPQPASFWCGPAGARDRALWRPFEGPLGASSIEASMRVVRALLRAMARSGLRQGGQAVLAGSVPVAASESIETNRSNLLPPGVVEDFLDWLGTADPSPRQRAARATALLLHRHGVRISALPAMRLGDVRLAGRSARLLSGAQNESEDSGLRLDEDVWMALRAHWADRGIQVEAGWNANAALLAPSEFPATKRGRAKQAQDGAGYAASGLDQLLRGTWKRFAAGRELPEIGFTPRLLARAGRPLPDAPK</sequence>
<accession>A0AAE9I4D2</accession>
<proteinExistence type="predicted"/>
<evidence type="ECO:0000313" key="5">
    <source>
        <dbReference type="EMBL" id="URF07089.1"/>
    </source>
</evidence>
<dbReference type="Proteomes" id="UP001056132">
    <property type="component" value="Chromosome 2"/>
</dbReference>
<gene>
    <name evidence="5" type="ORF">M5D45_17825</name>
</gene>
<dbReference type="PROSITE" id="PS51900">
    <property type="entry name" value="CB"/>
    <property type="match status" value="1"/>
</dbReference>
<dbReference type="Pfam" id="PF12482">
    <property type="entry name" value="DUF3701"/>
    <property type="match status" value="1"/>
</dbReference>
<evidence type="ECO:0000256" key="1">
    <source>
        <dbReference type="ARBA" id="ARBA00022908"/>
    </source>
</evidence>
<dbReference type="KEGG" id="ccam:M5D45_17825"/>
<evidence type="ECO:0000256" key="3">
    <source>
        <dbReference type="PROSITE-ProRule" id="PRU01248"/>
    </source>
</evidence>
<protein>
    <submittedName>
        <fullName evidence="5">Site-specific integrase</fullName>
    </submittedName>
</protein>
<name>A0AAE9I4D2_9BURK</name>
<dbReference type="AlphaFoldDB" id="A0AAE9I4D2"/>
<evidence type="ECO:0000259" key="4">
    <source>
        <dbReference type="PROSITE" id="PS51900"/>
    </source>
</evidence>
<dbReference type="InterPro" id="IPR044068">
    <property type="entry name" value="CB"/>
</dbReference>
<evidence type="ECO:0000313" key="6">
    <source>
        <dbReference type="Proteomes" id="UP001056132"/>
    </source>
</evidence>
<dbReference type="InterPro" id="IPR010998">
    <property type="entry name" value="Integrase_recombinase_N"/>
</dbReference>
<feature type="domain" description="Core-binding (CB)" evidence="4">
    <location>
        <begin position="226"/>
        <end position="330"/>
    </location>
</feature>
<dbReference type="EMBL" id="CP097331">
    <property type="protein sequence ID" value="URF07089.1"/>
    <property type="molecule type" value="Genomic_DNA"/>
</dbReference>
<organism evidence="5 6">
    <name type="scientific">Cupriavidus campinensis</name>
    <dbReference type="NCBI Taxonomy" id="151783"/>
    <lineage>
        <taxon>Bacteria</taxon>
        <taxon>Pseudomonadati</taxon>
        <taxon>Pseudomonadota</taxon>
        <taxon>Betaproteobacteria</taxon>
        <taxon>Burkholderiales</taxon>
        <taxon>Burkholderiaceae</taxon>
        <taxon>Cupriavidus</taxon>
    </lineage>
</organism>
<dbReference type="InterPro" id="IPR022169">
    <property type="entry name" value="DUF3701"/>
</dbReference>
<dbReference type="Gene3D" id="1.10.150.130">
    <property type="match status" value="1"/>
</dbReference>
<evidence type="ECO:0000256" key="2">
    <source>
        <dbReference type="ARBA" id="ARBA00023125"/>
    </source>
</evidence>
<dbReference type="GO" id="GO:0003677">
    <property type="term" value="F:DNA binding"/>
    <property type="evidence" value="ECO:0007669"/>
    <property type="project" value="UniProtKB-UniRule"/>
</dbReference>
<reference evidence="5" key="2">
    <citation type="submission" date="2022-05" db="EMBL/GenBank/DDBJ databases">
        <authorList>
            <person name="Kunte H.-J."/>
        </authorList>
    </citation>
    <scope>NUCLEOTIDE SEQUENCE</scope>
    <source>
        <strain evidence="5">G5</strain>
    </source>
</reference>
<dbReference type="RefSeq" id="WP_250025705.1">
    <property type="nucleotide sequence ID" value="NZ_CP097331.1"/>
</dbReference>
<keyword evidence="1" id="KW-0229">DNA integration</keyword>
<dbReference type="GO" id="GO:0015074">
    <property type="term" value="P:DNA integration"/>
    <property type="evidence" value="ECO:0007669"/>
    <property type="project" value="UniProtKB-KW"/>
</dbReference>